<name>A0A6A6SML9_9PLEO</name>
<dbReference type="OrthoDB" id="5422698at2759"/>
<gene>
    <name evidence="1" type="ORF">K491DRAFT_685549</name>
</gene>
<reference evidence="1" key="1">
    <citation type="journal article" date="2020" name="Stud. Mycol.">
        <title>101 Dothideomycetes genomes: a test case for predicting lifestyles and emergence of pathogens.</title>
        <authorList>
            <person name="Haridas S."/>
            <person name="Albert R."/>
            <person name="Binder M."/>
            <person name="Bloem J."/>
            <person name="Labutti K."/>
            <person name="Salamov A."/>
            <person name="Andreopoulos B."/>
            <person name="Baker S."/>
            <person name="Barry K."/>
            <person name="Bills G."/>
            <person name="Bluhm B."/>
            <person name="Cannon C."/>
            <person name="Castanera R."/>
            <person name="Culley D."/>
            <person name="Daum C."/>
            <person name="Ezra D."/>
            <person name="Gonzalez J."/>
            <person name="Henrissat B."/>
            <person name="Kuo A."/>
            <person name="Liang C."/>
            <person name="Lipzen A."/>
            <person name="Lutzoni F."/>
            <person name="Magnuson J."/>
            <person name="Mondo S."/>
            <person name="Nolan M."/>
            <person name="Ohm R."/>
            <person name="Pangilinan J."/>
            <person name="Park H.-J."/>
            <person name="Ramirez L."/>
            <person name="Alfaro M."/>
            <person name="Sun H."/>
            <person name="Tritt A."/>
            <person name="Yoshinaga Y."/>
            <person name="Zwiers L.-H."/>
            <person name="Turgeon B."/>
            <person name="Goodwin S."/>
            <person name="Spatafora J."/>
            <person name="Crous P."/>
            <person name="Grigoriev I."/>
        </authorList>
    </citation>
    <scope>NUCLEOTIDE SEQUENCE</scope>
    <source>
        <strain evidence="1">CBS 122681</strain>
    </source>
</reference>
<proteinExistence type="predicted"/>
<accession>A0A6A6SML9</accession>
<dbReference type="EMBL" id="MU004623">
    <property type="protein sequence ID" value="KAF2647414.1"/>
    <property type="molecule type" value="Genomic_DNA"/>
</dbReference>
<dbReference type="Proteomes" id="UP000799324">
    <property type="component" value="Unassembled WGS sequence"/>
</dbReference>
<sequence>MSGWGQHPRVKLASSKPIFKLQACQRCVVVKAKKISRVHVLGSGHILRAECPERSGRMEYVALLADPDPDSKPKREKVPGDNPAYYTREKACDQLFAIEDFTVSPNPARIDHRIFFYMLGNTGPQDLPGLANATIELWANRVNFPDEPEYTVKRNLSDLKPFSVRSWDDAEYGGPLIPGINEIVGDLWFMDLGPGHGTVVLDVEAVARLPDGKVLFAFEARVLYERRGWNLP</sequence>
<organism evidence="1 2">
    <name type="scientific">Lophiostoma macrostomum CBS 122681</name>
    <dbReference type="NCBI Taxonomy" id="1314788"/>
    <lineage>
        <taxon>Eukaryota</taxon>
        <taxon>Fungi</taxon>
        <taxon>Dikarya</taxon>
        <taxon>Ascomycota</taxon>
        <taxon>Pezizomycotina</taxon>
        <taxon>Dothideomycetes</taxon>
        <taxon>Pleosporomycetidae</taxon>
        <taxon>Pleosporales</taxon>
        <taxon>Lophiostomataceae</taxon>
        <taxon>Lophiostoma</taxon>
    </lineage>
</organism>
<evidence type="ECO:0000313" key="1">
    <source>
        <dbReference type="EMBL" id="KAF2647414.1"/>
    </source>
</evidence>
<evidence type="ECO:0008006" key="3">
    <source>
        <dbReference type="Google" id="ProtNLM"/>
    </source>
</evidence>
<dbReference type="AlphaFoldDB" id="A0A6A6SML9"/>
<evidence type="ECO:0000313" key="2">
    <source>
        <dbReference type="Proteomes" id="UP000799324"/>
    </source>
</evidence>
<protein>
    <recommendedName>
        <fullName evidence="3">DUF1769-domain-containing protein</fullName>
    </recommendedName>
</protein>
<keyword evidence="2" id="KW-1185">Reference proteome</keyword>